<sequence>MSARQLRLDDAVLVEAAHELLLTGQRLPRPLLSAAPPDGTTGEPLRDDVNAGPRDGDGRLRDHVHVVEPLREGVDSVPDDVVGVDGHDTDPDLVEAVLGGRRLVARPRDGRGDEPTERGRPEEERYASEREPE</sequence>
<feature type="compositionally biased region" description="Low complexity" evidence="1">
    <location>
        <begin position="75"/>
        <end position="84"/>
    </location>
</feature>
<reference evidence="2" key="2">
    <citation type="submission" date="2020-09" db="EMBL/GenBank/DDBJ databases">
        <authorList>
            <person name="Sun Q."/>
            <person name="Ohkuma M."/>
        </authorList>
    </citation>
    <scope>NUCLEOTIDE SEQUENCE</scope>
    <source>
        <strain evidence="2">JCM 19596</strain>
    </source>
</reference>
<reference evidence="2" key="1">
    <citation type="journal article" date="2014" name="Int. J. Syst. Evol. Microbiol.">
        <title>Complete genome sequence of Corynebacterium casei LMG S-19264T (=DSM 44701T), isolated from a smear-ripened cheese.</title>
        <authorList>
            <consortium name="US DOE Joint Genome Institute (JGI-PGF)"/>
            <person name="Walter F."/>
            <person name="Albersmeier A."/>
            <person name="Kalinowski J."/>
            <person name="Ruckert C."/>
        </authorList>
    </citation>
    <scope>NUCLEOTIDE SEQUENCE</scope>
    <source>
        <strain evidence="2">JCM 19596</strain>
    </source>
</reference>
<evidence type="ECO:0000256" key="1">
    <source>
        <dbReference type="SAM" id="MobiDB-lite"/>
    </source>
</evidence>
<gene>
    <name evidence="2" type="ORF">GCM10009039_24290</name>
</gene>
<protein>
    <submittedName>
        <fullName evidence="2">Uncharacterized protein</fullName>
    </submittedName>
</protein>
<feature type="compositionally biased region" description="Low complexity" evidence="1">
    <location>
        <begin position="25"/>
        <end position="37"/>
    </location>
</feature>
<dbReference type="EMBL" id="BMPG01000003">
    <property type="protein sequence ID" value="GGL65575.1"/>
    <property type="molecule type" value="Genomic_DNA"/>
</dbReference>
<evidence type="ECO:0000313" key="3">
    <source>
        <dbReference type="Proteomes" id="UP000607197"/>
    </source>
</evidence>
<feature type="region of interest" description="Disordered" evidence="1">
    <location>
        <begin position="72"/>
        <end position="133"/>
    </location>
</feature>
<name>A0A830F5N5_9EURY</name>
<evidence type="ECO:0000313" key="2">
    <source>
        <dbReference type="EMBL" id="GGL65575.1"/>
    </source>
</evidence>
<organism evidence="2 3">
    <name type="scientific">Halocalculus aciditolerans</name>
    <dbReference type="NCBI Taxonomy" id="1383812"/>
    <lineage>
        <taxon>Archaea</taxon>
        <taxon>Methanobacteriati</taxon>
        <taxon>Methanobacteriota</taxon>
        <taxon>Stenosarchaea group</taxon>
        <taxon>Halobacteria</taxon>
        <taxon>Halobacteriales</taxon>
        <taxon>Halobacteriaceae</taxon>
        <taxon>Halocalculus</taxon>
    </lineage>
</organism>
<feature type="compositionally biased region" description="Basic and acidic residues" evidence="1">
    <location>
        <begin position="44"/>
        <end position="60"/>
    </location>
</feature>
<dbReference type="AlphaFoldDB" id="A0A830F5N5"/>
<comment type="caution">
    <text evidence="2">The sequence shown here is derived from an EMBL/GenBank/DDBJ whole genome shotgun (WGS) entry which is preliminary data.</text>
</comment>
<proteinExistence type="predicted"/>
<dbReference type="RefSeq" id="WP_229774086.1">
    <property type="nucleotide sequence ID" value="NZ_BMPG01000003.1"/>
</dbReference>
<feature type="compositionally biased region" description="Basic and acidic residues" evidence="1">
    <location>
        <begin position="106"/>
        <end position="133"/>
    </location>
</feature>
<feature type="region of interest" description="Disordered" evidence="1">
    <location>
        <begin position="25"/>
        <end position="60"/>
    </location>
</feature>
<accession>A0A830F5N5</accession>
<dbReference type="Proteomes" id="UP000607197">
    <property type="component" value="Unassembled WGS sequence"/>
</dbReference>
<keyword evidence="3" id="KW-1185">Reference proteome</keyword>